<dbReference type="EMBL" id="BMLS01000008">
    <property type="protein sequence ID" value="GGO74140.1"/>
    <property type="molecule type" value="Genomic_DNA"/>
</dbReference>
<evidence type="ECO:0000313" key="2">
    <source>
        <dbReference type="EMBL" id="GGO74140.1"/>
    </source>
</evidence>
<sequence>MQRLHAQVCVGVASAVFLVSSAIATTKTYTTDADFDLGSLSSLNHDAPNSNQLQINVVGDTFPILWVANAGEDTMSRVNTDGDGGNGCEEARYLTSFGTPAALANHGAFSGPAPSRTAVDTDGNVYVANRNFSGGRSPELLKIAVEGGVDRNGNGVIDTSVDTNGDCMIQPDEMLPVIDDNGDGILQISEFRDERVIWVTSFAGPAHLGRSLCLDTNGNLWAGTYSSSQSYYKFDQAGSLLAGPIATSASNYGCAVDASGRLWGATLASTLVEVDTNTDTWTTNRAGQSNYGIAVGNDRVYLGSTLHAFNPATNTFQFSVAFSGTGVAVDGDGAVWFGTPTLRKFASNGSGDLISTPVCSVGTAGERGPIIGKGGRIWTINTGSNSISQYDTNCNFISTIPVGRAPYTYSDASGFGARTQTDPTGIWTVVTDSGSPGNEWDKVSWNSEPEGNIPAGASIDVEARAADTLAGLSLLAYTPVGNNAGGLGLLGQFLQVRTVLRPNSNDESPVLSDLTVASAATANCDNNADGEVNILDIQNINANRNVSVPPGDPIFDLDANGIINVLDSRICVLQCDNARCAISQ</sequence>
<dbReference type="SUPFAM" id="SSF101898">
    <property type="entry name" value="NHL repeat"/>
    <property type="match status" value="1"/>
</dbReference>
<dbReference type="Gene3D" id="2.130.10.10">
    <property type="entry name" value="YVTN repeat-like/Quinoprotein amine dehydrogenase"/>
    <property type="match status" value="1"/>
</dbReference>
<keyword evidence="3" id="KW-1185">Reference proteome</keyword>
<protein>
    <submittedName>
        <fullName evidence="2">Uncharacterized protein</fullName>
    </submittedName>
</protein>
<feature type="signal peptide" evidence="1">
    <location>
        <begin position="1"/>
        <end position="24"/>
    </location>
</feature>
<dbReference type="Proteomes" id="UP000606935">
    <property type="component" value="Unassembled WGS sequence"/>
</dbReference>
<accession>A0A918DNL1</accession>
<comment type="caution">
    <text evidence="2">The sequence shown here is derived from an EMBL/GenBank/DDBJ whole genome shotgun (WGS) entry which is preliminary data.</text>
</comment>
<name>A0A918DNL1_9ALTE</name>
<reference evidence="2" key="1">
    <citation type="journal article" date="2014" name="Int. J. Syst. Evol. Microbiol.">
        <title>Complete genome sequence of Corynebacterium casei LMG S-19264T (=DSM 44701T), isolated from a smear-ripened cheese.</title>
        <authorList>
            <consortium name="US DOE Joint Genome Institute (JGI-PGF)"/>
            <person name="Walter F."/>
            <person name="Albersmeier A."/>
            <person name="Kalinowski J."/>
            <person name="Ruckert C."/>
        </authorList>
    </citation>
    <scope>NUCLEOTIDE SEQUENCE</scope>
    <source>
        <strain evidence="2">CGMCC 1.7086</strain>
    </source>
</reference>
<proteinExistence type="predicted"/>
<dbReference type="InterPro" id="IPR015943">
    <property type="entry name" value="WD40/YVTN_repeat-like_dom_sf"/>
</dbReference>
<dbReference type="AlphaFoldDB" id="A0A918DNL1"/>
<gene>
    <name evidence="2" type="ORF">GCM10010982_36250</name>
</gene>
<organism evidence="2 3">
    <name type="scientific">Bowmanella pacifica</name>
    <dbReference type="NCBI Taxonomy" id="502051"/>
    <lineage>
        <taxon>Bacteria</taxon>
        <taxon>Pseudomonadati</taxon>
        <taxon>Pseudomonadota</taxon>
        <taxon>Gammaproteobacteria</taxon>
        <taxon>Alteromonadales</taxon>
        <taxon>Alteromonadaceae</taxon>
        <taxon>Bowmanella</taxon>
    </lineage>
</organism>
<dbReference type="RefSeq" id="WP_188698616.1">
    <property type="nucleotide sequence ID" value="NZ_BMLS01000008.1"/>
</dbReference>
<keyword evidence="1" id="KW-0732">Signal</keyword>
<reference evidence="2" key="2">
    <citation type="submission" date="2020-09" db="EMBL/GenBank/DDBJ databases">
        <authorList>
            <person name="Sun Q."/>
            <person name="Zhou Y."/>
        </authorList>
    </citation>
    <scope>NUCLEOTIDE SEQUENCE</scope>
    <source>
        <strain evidence="2">CGMCC 1.7086</strain>
    </source>
</reference>
<evidence type="ECO:0000256" key="1">
    <source>
        <dbReference type="SAM" id="SignalP"/>
    </source>
</evidence>
<feature type="chain" id="PRO_5036989461" evidence="1">
    <location>
        <begin position="25"/>
        <end position="584"/>
    </location>
</feature>
<dbReference type="SUPFAM" id="SSF63829">
    <property type="entry name" value="Calcium-dependent phosphotriesterase"/>
    <property type="match status" value="1"/>
</dbReference>
<evidence type="ECO:0000313" key="3">
    <source>
        <dbReference type="Proteomes" id="UP000606935"/>
    </source>
</evidence>